<dbReference type="EMBL" id="CP012673">
    <property type="protein sequence ID" value="AUX41805.1"/>
    <property type="molecule type" value="Genomic_DNA"/>
</dbReference>
<dbReference type="Proteomes" id="UP000238348">
    <property type="component" value="Chromosome"/>
</dbReference>
<proteinExistence type="predicted"/>
<sequence length="40" mass="4579">MLQVYRRTDAEPRFYDGPEVEHVPSVIFAEANRSASGVKR</sequence>
<evidence type="ECO:0000313" key="2">
    <source>
        <dbReference type="Proteomes" id="UP000238348"/>
    </source>
</evidence>
<protein>
    <submittedName>
        <fullName evidence="1">Uncharacterized protein</fullName>
    </submittedName>
</protein>
<name>A0A2L0ERA2_SORCE</name>
<reference evidence="1 2" key="1">
    <citation type="submission" date="2015-09" db="EMBL/GenBank/DDBJ databases">
        <title>Sorangium comparison.</title>
        <authorList>
            <person name="Zaburannyi N."/>
            <person name="Bunk B."/>
            <person name="Overmann J."/>
            <person name="Mueller R."/>
        </authorList>
    </citation>
    <scope>NUCLEOTIDE SEQUENCE [LARGE SCALE GENOMIC DNA]</scope>
    <source>
        <strain evidence="1 2">So ce26</strain>
    </source>
</reference>
<dbReference type="AlphaFoldDB" id="A0A2L0ERA2"/>
<accession>A0A2L0ERA2</accession>
<organism evidence="1 2">
    <name type="scientific">Sorangium cellulosum</name>
    <name type="common">Polyangium cellulosum</name>
    <dbReference type="NCBI Taxonomy" id="56"/>
    <lineage>
        <taxon>Bacteria</taxon>
        <taxon>Pseudomonadati</taxon>
        <taxon>Myxococcota</taxon>
        <taxon>Polyangia</taxon>
        <taxon>Polyangiales</taxon>
        <taxon>Polyangiaceae</taxon>
        <taxon>Sorangium</taxon>
    </lineage>
</organism>
<gene>
    <name evidence="1" type="ORF">SOCE26_032300</name>
</gene>
<evidence type="ECO:0000313" key="1">
    <source>
        <dbReference type="EMBL" id="AUX41805.1"/>
    </source>
</evidence>